<reference evidence="1" key="1">
    <citation type="journal article" date="2020" name="Stud. Mycol.">
        <title>101 Dothideomycetes genomes: a test case for predicting lifestyles and emergence of pathogens.</title>
        <authorList>
            <person name="Haridas S."/>
            <person name="Albert R."/>
            <person name="Binder M."/>
            <person name="Bloem J."/>
            <person name="Labutti K."/>
            <person name="Salamov A."/>
            <person name="Andreopoulos B."/>
            <person name="Baker S."/>
            <person name="Barry K."/>
            <person name="Bills G."/>
            <person name="Bluhm B."/>
            <person name="Cannon C."/>
            <person name="Castanera R."/>
            <person name="Culley D."/>
            <person name="Daum C."/>
            <person name="Ezra D."/>
            <person name="Gonzalez J."/>
            <person name="Henrissat B."/>
            <person name="Kuo A."/>
            <person name="Liang C."/>
            <person name="Lipzen A."/>
            <person name="Lutzoni F."/>
            <person name="Magnuson J."/>
            <person name="Mondo S."/>
            <person name="Nolan M."/>
            <person name="Ohm R."/>
            <person name="Pangilinan J."/>
            <person name="Park H.-J."/>
            <person name="Ramirez L."/>
            <person name="Alfaro M."/>
            <person name="Sun H."/>
            <person name="Tritt A."/>
            <person name="Yoshinaga Y."/>
            <person name="Zwiers L.-H."/>
            <person name="Turgeon B."/>
            <person name="Goodwin S."/>
            <person name="Spatafora J."/>
            <person name="Crous P."/>
            <person name="Grigoriev I."/>
        </authorList>
    </citation>
    <scope>NUCLEOTIDE SEQUENCE</scope>
    <source>
        <strain evidence="1">Tuck. ex Michener</strain>
    </source>
</reference>
<name>A0A6A6HJX0_VIRVR</name>
<proteinExistence type="predicted"/>
<protein>
    <submittedName>
        <fullName evidence="1">Uncharacterized protein</fullName>
    </submittedName>
</protein>
<sequence length="470" mass="54411">MVETCRALHRMSRGIPGFLCVSAFQLSLTLRSAVSISYILSCCRYNSQYGVMASFPLLRFPVELQLHVLACLPDYHTLVKAVLAHPHLKQLFLYAPEKIIQGILSSSFHPQIRRLIQAIFLAWYHKVINPWTIPMHAALHDPEILLDSYSDRVSKIQFLSKGIDAFRVLRVLADYTKETNELAQAWAKLALYHASSLHLKQRQTLLPKPADPISSTEEVRIHRALWRLQLYAEIFPFRSHSFLVGSFCGYLPERLRERQRGIWKFFSGLPSWELAEIRSAEIFLSNRYLHLKTVAKDYDPPRSPAPSRILESWIDTWNTNGLIARLGYDFRPCADCDLRHQELYPPAMVGGTLEGEGADGPNGAWMRVQLSTQRKNDVMYRFWEALGLFLWDDDRLRRYGLMEWHQFTPTDGLERIKVTLELEGVEFERLCSQYLSFERMRKSRGRGAPRRPHFPSEVEDVMGTPFRCLG</sequence>
<gene>
    <name evidence="1" type="ORF">EV356DRAFT_308507</name>
</gene>
<dbReference type="OrthoDB" id="4357552at2759"/>
<evidence type="ECO:0000313" key="2">
    <source>
        <dbReference type="Proteomes" id="UP000800092"/>
    </source>
</evidence>
<evidence type="ECO:0000313" key="1">
    <source>
        <dbReference type="EMBL" id="KAF2238416.1"/>
    </source>
</evidence>
<accession>A0A6A6HJX0</accession>
<dbReference type="Proteomes" id="UP000800092">
    <property type="component" value="Unassembled WGS sequence"/>
</dbReference>
<keyword evidence="2" id="KW-1185">Reference proteome</keyword>
<dbReference type="AlphaFoldDB" id="A0A6A6HJX0"/>
<dbReference type="EMBL" id="ML991776">
    <property type="protein sequence ID" value="KAF2238416.1"/>
    <property type="molecule type" value="Genomic_DNA"/>
</dbReference>
<organism evidence="1 2">
    <name type="scientific">Viridothelium virens</name>
    <name type="common">Speckled blister lichen</name>
    <name type="synonym">Trypethelium virens</name>
    <dbReference type="NCBI Taxonomy" id="1048519"/>
    <lineage>
        <taxon>Eukaryota</taxon>
        <taxon>Fungi</taxon>
        <taxon>Dikarya</taxon>
        <taxon>Ascomycota</taxon>
        <taxon>Pezizomycotina</taxon>
        <taxon>Dothideomycetes</taxon>
        <taxon>Dothideomycetes incertae sedis</taxon>
        <taxon>Trypetheliales</taxon>
        <taxon>Trypetheliaceae</taxon>
        <taxon>Viridothelium</taxon>
    </lineage>
</organism>